<dbReference type="PROSITE" id="PS50893">
    <property type="entry name" value="ABC_TRANSPORTER_2"/>
    <property type="match status" value="2"/>
</dbReference>
<reference evidence="12" key="1">
    <citation type="submission" date="2020-05" db="EMBL/GenBank/DDBJ databases">
        <authorList>
            <person name="Chiriac C."/>
            <person name="Salcher M."/>
            <person name="Ghai R."/>
            <person name="Kavagutti S V."/>
        </authorList>
    </citation>
    <scope>NUCLEOTIDE SEQUENCE</scope>
</reference>
<evidence type="ECO:0000313" key="11">
    <source>
        <dbReference type="EMBL" id="CAB4777939.1"/>
    </source>
</evidence>
<keyword evidence="8" id="KW-1278">Translocase</keyword>
<evidence type="ECO:0000256" key="8">
    <source>
        <dbReference type="ARBA" id="ARBA00022967"/>
    </source>
</evidence>
<dbReference type="PANTHER" id="PTHR43790">
    <property type="entry name" value="CARBOHYDRATE TRANSPORT ATP-BINDING PROTEIN MG119-RELATED"/>
    <property type="match status" value="1"/>
</dbReference>
<dbReference type="InterPro" id="IPR003593">
    <property type="entry name" value="AAA+_ATPase"/>
</dbReference>
<feature type="domain" description="ABC transporter" evidence="10">
    <location>
        <begin position="251"/>
        <end position="494"/>
    </location>
</feature>
<evidence type="ECO:0000313" key="12">
    <source>
        <dbReference type="EMBL" id="CAB5053887.1"/>
    </source>
</evidence>
<dbReference type="FunFam" id="3.40.50.300:FF:000127">
    <property type="entry name" value="Ribose import ATP-binding protein RbsA"/>
    <property type="match status" value="1"/>
</dbReference>
<evidence type="ECO:0000256" key="7">
    <source>
        <dbReference type="ARBA" id="ARBA00022840"/>
    </source>
</evidence>
<dbReference type="GO" id="GO:0005886">
    <property type="term" value="C:plasma membrane"/>
    <property type="evidence" value="ECO:0007669"/>
    <property type="project" value="UniProtKB-SubCell"/>
</dbReference>
<dbReference type="GO" id="GO:0016887">
    <property type="term" value="F:ATP hydrolysis activity"/>
    <property type="evidence" value="ECO:0007669"/>
    <property type="project" value="InterPro"/>
</dbReference>
<sequence length="495" mass="53209">MSNLLEITGLTKSFGGTVVLNNVDLSVGAGEVRALLGENGAGKSTLIKILAGIHHEESGTFAIDGVKQTFRNPHDSALAGVATVHQELMISPGLSVAENVLLGTKMPTRLGKIAWGELNRTAEKWFAELGQKIDVSRPVDELSAVQMTMTAIARALCLDAKILILDEPTAALTDSEVHLLFATVKRLRERGMGIIYVSHRLEEVFTIADTYTVLRNGSKVSEGKVVDTSIPEIINSMAGREVSSIFPDRSIPGSNEILSVRDLSAKKIRGVNFTVKAGETLGIGGLAGSGRSEILRVLAGAQRRASGTIELHGNVYLPKSVGSAQTDRVVLVPQERRRDGLIPGSILSNIVITTLSKLTNFGFFSSTRMERKMGQAAWEKFDIRGKSLAQEIFTLSGGNQQKVVLAKFLALSPSLLLIDEPTKGVDVTTRSEIYRLLAELAAQGMSIIVVSSELTELLAISHRVLVMHEGRQVSILESSTTTEAEALLACYGRTA</sequence>
<evidence type="ECO:0000256" key="4">
    <source>
        <dbReference type="ARBA" id="ARBA00022597"/>
    </source>
</evidence>
<feature type="domain" description="ABC transporter" evidence="10">
    <location>
        <begin position="5"/>
        <end position="241"/>
    </location>
</feature>
<name>A0A6J7TM56_9ZZZZ</name>
<evidence type="ECO:0000256" key="1">
    <source>
        <dbReference type="ARBA" id="ARBA00004202"/>
    </source>
</evidence>
<evidence type="ECO:0000256" key="6">
    <source>
        <dbReference type="ARBA" id="ARBA00022741"/>
    </source>
</evidence>
<evidence type="ECO:0000256" key="3">
    <source>
        <dbReference type="ARBA" id="ARBA00022475"/>
    </source>
</evidence>
<protein>
    <submittedName>
        <fullName evidence="12">Unannotated protein</fullName>
    </submittedName>
</protein>
<dbReference type="PROSITE" id="PS00211">
    <property type="entry name" value="ABC_TRANSPORTER_1"/>
    <property type="match status" value="1"/>
</dbReference>
<dbReference type="InterPro" id="IPR050107">
    <property type="entry name" value="ABC_carbohydrate_import_ATPase"/>
</dbReference>
<keyword evidence="5" id="KW-0677">Repeat</keyword>
<dbReference type="InterPro" id="IPR027417">
    <property type="entry name" value="P-loop_NTPase"/>
</dbReference>
<proteinExistence type="predicted"/>
<dbReference type="Pfam" id="PF00005">
    <property type="entry name" value="ABC_tran"/>
    <property type="match status" value="2"/>
</dbReference>
<evidence type="ECO:0000256" key="2">
    <source>
        <dbReference type="ARBA" id="ARBA00022448"/>
    </source>
</evidence>
<dbReference type="SUPFAM" id="SSF52540">
    <property type="entry name" value="P-loop containing nucleoside triphosphate hydrolases"/>
    <property type="match status" value="2"/>
</dbReference>
<comment type="subcellular location">
    <subcellularLocation>
        <location evidence="1">Cell membrane</location>
        <topology evidence="1">Peripheral membrane protein</topology>
    </subcellularLocation>
</comment>
<accession>A0A6J7TM56</accession>
<keyword evidence="6" id="KW-0547">Nucleotide-binding</keyword>
<gene>
    <name evidence="11" type="ORF">UFOPK2894_00991</name>
    <name evidence="12" type="ORF">UFOPK4295_01203</name>
</gene>
<dbReference type="AlphaFoldDB" id="A0A6J7TM56"/>
<dbReference type="PANTHER" id="PTHR43790:SF3">
    <property type="entry name" value="D-ALLOSE IMPORT ATP-BINDING PROTEIN ALSA-RELATED"/>
    <property type="match status" value="1"/>
</dbReference>
<dbReference type="EMBL" id="CAFBQF010000069">
    <property type="protein sequence ID" value="CAB5053887.1"/>
    <property type="molecule type" value="Genomic_DNA"/>
</dbReference>
<dbReference type="GO" id="GO:0005524">
    <property type="term" value="F:ATP binding"/>
    <property type="evidence" value="ECO:0007669"/>
    <property type="project" value="UniProtKB-KW"/>
</dbReference>
<dbReference type="CDD" id="cd03216">
    <property type="entry name" value="ABC_Carb_Monos_I"/>
    <property type="match status" value="1"/>
</dbReference>
<keyword evidence="4" id="KW-0762">Sugar transport</keyword>
<keyword evidence="9" id="KW-0472">Membrane</keyword>
<keyword evidence="2" id="KW-0813">Transport</keyword>
<dbReference type="InterPro" id="IPR003439">
    <property type="entry name" value="ABC_transporter-like_ATP-bd"/>
</dbReference>
<dbReference type="Gene3D" id="3.40.50.300">
    <property type="entry name" value="P-loop containing nucleotide triphosphate hydrolases"/>
    <property type="match status" value="2"/>
</dbReference>
<evidence type="ECO:0000259" key="10">
    <source>
        <dbReference type="PROSITE" id="PS50893"/>
    </source>
</evidence>
<keyword evidence="7" id="KW-0067">ATP-binding</keyword>
<dbReference type="SMART" id="SM00382">
    <property type="entry name" value="AAA"/>
    <property type="match status" value="2"/>
</dbReference>
<dbReference type="CDD" id="cd03215">
    <property type="entry name" value="ABC_Carb_Monos_II"/>
    <property type="match status" value="1"/>
</dbReference>
<evidence type="ECO:0000256" key="9">
    <source>
        <dbReference type="ARBA" id="ARBA00023136"/>
    </source>
</evidence>
<dbReference type="EMBL" id="CAEZZQ010000058">
    <property type="protein sequence ID" value="CAB4777939.1"/>
    <property type="molecule type" value="Genomic_DNA"/>
</dbReference>
<evidence type="ECO:0000256" key="5">
    <source>
        <dbReference type="ARBA" id="ARBA00022737"/>
    </source>
</evidence>
<dbReference type="InterPro" id="IPR017871">
    <property type="entry name" value="ABC_transporter-like_CS"/>
</dbReference>
<organism evidence="12">
    <name type="scientific">freshwater metagenome</name>
    <dbReference type="NCBI Taxonomy" id="449393"/>
    <lineage>
        <taxon>unclassified sequences</taxon>
        <taxon>metagenomes</taxon>
        <taxon>ecological metagenomes</taxon>
    </lineage>
</organism>
<keyword evidence="3" id="KW-1003">Cell membrane</keyword>